<dbReference type="EMBL" id="AC135208">
    <property type="protein sequence ID" value="AAP06879.1"/>
    <property type="molecule type" value="Genomic_DNA"/>
</dbReference>
<dbReference type="Gene3D" id="3.30.420.10">
    <property type="entry name" value="Ribonuclease H-like superfamily/Ribonuclease H"/>
    <property type="match status" value="1"/>
</dbReference>
<accession>Q10NK8</accession>
<dbReference type="Pfam" id="PF24964">
    <property type="entry name" value="DUF7769"/>
    <property type="match status" value="1"/>
</dbReference>
<evidence type="ECO:0000256" key="1">
    <source>
        <dbReference type="SAM" id="MobiDB-lite"/>
    </source>
</evidence>
<evidence type="ECO:0000313" key="3">
    <source>
        <dbReference type="EMBL" id="AAP06879.1"/>
    </source>
</evidence>
<gene>
    <name evidence="3" type="ORF">OJ1364E02.7</name>
</gene>
<name>Q10NK8_ORYSJ</name>
<dbReference type="PANTHER" id="PTHR47169:SF2">
    <property type="entry name" value="OS01G0541250 PROTEIN"/>
    <property type="match status" value="1"/>
</dbReference>
<dbReference type="GO" id="GO:0003676">
    <property type="term" value="F:nucleic acid binding"/>
    <property type="evidence" value="ECO:0007669"/>
    <property type="project" value="InterPro"/>
</dbReference>
<evidence type="ECO:0000259" key="2">
    <source>
        <dbReference type="Pfam" id="PF24964"/>
    </source>
</evidence>
<sequence length="519" mass="58802">MAGFDLNLPIINWDEVEDFDGDISDLNYDFVWDYDNEDGEDGNGRGSGNDGGCDGSDDDGGGSGGGGDDDGGGDDGGGGGDQTTDGAVDAGINIKRRRHYPPDMKRAIYALCLERSDPGMMKEGVTKSVATDMGVPWRVVQHVWRHGQIGGGIEAFESKKKNNCGRKKLSFNPDAIKDVPLRQRRTLRDLANALHMSKTTLFRRLKEGRFRRHTNAIKFTLTEDNMKACVQFCIQMLDSQSIPDEPTFKSLYNIVYIDEKWFYRTKPDENYYLSLDEPNPRRNVKSKNFIDKVMFLAAKARPRFDEYGECTFDGKIGIFPFTYWEAAKRSSRSRERGTMELKAMTSVTRDIIRNYLIEKVLPAIKHKWPNEERGLPIFIQQDNAKTHIAVDDPAFLSVAQEDGWDIRLTCQPPNSPDLNVLDLGFFAALQSLFQKSSPSNIEEIETNVIKAYEEYPANRSNHVFLTLQGCMREIMLAKEGQHYAIPHMKKRSLERNGQLPIRLQCDKQIYLDAVDFINT</sequence>
<protein>
    <recommendedName>
        <fullName evidence="2">DUF7769 domain-containing protein</fullName>
    </recommendedName>
</protein>
<organism evidence="3 4">
    <name type="scientific">Oryza sativa subsp. japonica</name>
    <name type="common">Rice</name>
    <dbReference type="NCBI Taxonomy" id="39947"/>
    <lineage>
        <taxon>Eukaryota</taxon>
        <taxon>Viridiplantae</taxon>
        <taxon>Streptophyta</taxon>
        <taxon>Embryophyta</taxon>
        <taxon>Tracheophyta</taxon>
        <taxon>Spermatophyta</taxon>
        <taxon>Magnoliopsida</taxon>
        <taxon>Liliopsida</taxon>
        <taxon>Poales</taxon>
        <taxon>Poaceae</taxon>
        <taxon>BOP clade</taxon>
        <taxon>Oryzoideae</taxon>
        <taxon>Oryzeae</taxon>
        <taxon>Oryzinae</taxon>
        <taxon>Oryza</taxon>
        <taxon>Oryza sativa</taxon>
    </lineage>
</organism>
<proteinExistence type="predicted"/>
<dbReference type="PANTHER" id="PTHR47169">
    <property type="entry name" value="OS01G0541250 PROTEIN"/>
    <property type="match status" value="1"/>
</dbReference>
<evidence type="ECO:0000313" key="4">
    <source>
        <dbReference type="Proteomes" id="UP000000763"/>
    </source>
</evidence>
<reference evidence="4" key="2">
    <citation type="journal article" date="2008" name="Nucleic Acids Res.">
        <title>The rice annotation project database (RAP-DB): 2008 update.</title>
        <authorList>
            <consortium name="The rice annotation project (RAP)"/>
        </authorList>
    </citation>
    <scope>GENOME REANNOTATION</scope>
    <source>
        <strain evidence="4">cv. Nipponbare</strain>
    </source>
</reference>
<dbReference type="Proteomes" id="UP000000763">
    <property type="component" value="Chromosome 3"/>
</dbReference>
<feature type="compositionally biased region" description="Gly residues" evidence="1">
    <location>
        <begin position="44"/>
        <end position="54"/>
    </location>
</feature>
<dbReference type="InterPro" id="IPR036397">
    <property type="entry name" value="RNaseH_sf"/>
</dbReference>
<feature type="domain" description="DUF7769" evidence="2">
    <location>
        <begin position="105"/>
        <end position="147"/>
    </location>
</feature>
<feature type="region of interest" description="Disordered" evidence="1">
    <location>
        <begin position="35"/>
        <end position="96"/>
    </location>
</feature>
<dbReference type="AlphaFoldDB" id="Q10NK8"/>
<reference evidence="4" key="1">
    <citation type="journal article" date="2005" name="Nature">
        <title>The map-based sequence of the rice genome.</title>
        <authorList>
            <consortium name="International rice genome sequencing project (IRGSP)"/>
            <person name="Matsumoto T."/>
            <person name="Wu J."/>
            <person name="Kanamori H."/>
            <person name="Katayose Y."/>
            <person name="Fujisawa M."/>
            <person name="Namiki N."/>
            <person name="Mizuno H."/>
            <person name="Yamamoto K."/>
            <person name="Antonio B.A."/>
            <person name="Baba T."/>
            <person name="Sakata K."/>
            <person name="Nagamura Y."/>
            <person name="Aoki H."/>
            <person name="Arikawa K."/>
            <person name="Arita K."/>
            <person name="Bito T."/>
            <person name="Chiden Y."/>
            <person name="Fujitsuka N."/>
            <person name="Fukunaka R."/>
            <person name="Hamada M."/>
            <person name="Harada C."/>
            <person name="Hayashi A."/>
            <person name="Hijishita S."/>
            <person name="Honda M."/>
            <person name="Hosokawa S."/>
            <person name="Ichikawa Y."/>
            <person name="Idonuma A."/>
            <person name="Iijima M."/>
            <person name="Ikeda M."/>
            <person name="Ikeno M."/>
            <person name="Ito K."/>
            <person name="Ito S."/>
            <person name="Ito T."/>
            <person name="Ito Y."/>
            <person name="Ito Y."/>
            <person name="Iwabuchi A."/>
            <person name="Kamiya K."/>
            <person name="Karasawa W."/>
            <person name="Kurita K."/>
            <person name="Katagiri S."/>
            <person name="Kikuta A."/>
            <person name="Kobayashi H."/>
            <person name="Kobayashi N."/>
            <person name="Machita K."/>
            <person name="Maehara T."/>
            <person name="Masukawa M."/>
            <person name="Mizubayashi T."/>
            <person name="Mukai Y."/>
            <person name="Nagasaki H."/>
            <person name="Nagata Y."/>
            <person name="Naito S."/>
            <person name="Nakashima M."/>
            <person name="Nakama Y."/>
            <person name="Nakamichi Y."/>
            <person name="Nakamura M."/>
            <person name="Meguro A."/>
            <person name="Negishi M."/>
            <person name="Ohta I."/>
            <person name="Ohta T."/>
            <person name="Okamoto M."/>
            <person name="Ono N."/>
            <person name="Saji S."/>
            <person name="Sakaguchi M."/>
            <person name="Sakai K."/>
            <person name="Shibata M."/>
            <person name="Shimokawa T."/>
            <person name="Song J."/>
            <person name="Takazaki Y."/>
            <person name="Terasawa K."/>
            <person name="Tsugane M."/>
            <person name="Tsuji K."/>
            <person name="Ueda S."/>
            <person name="Waki K."/>
            <person name="Yamagata H."/>
            <person name="Yamamoto M."/>
            <person name="Yamamoto S."/>
            <person name="Yamane H."/>
            <person name="Yoshiki S."/>
            <person name="Yoshihara R."/>
            <person name="Yukawa K."/>
            <person name="Zhong H."/>
            <person name="Yano M."/>
            <person name="Yuan Q."/>
            <person name="Ouyang S."/>
            <person name="Liu J."/>
            <person name="Jones K.M."/>
            <person name="Gansberger K."/>
            <person name="Moffat K."/>
            <person name="Hill J."/>
            <person name="Bera J."/>
            <person name="Fadrosh D."/>
            <person name="Jin S."/>
            <person name="Johri S."/>
            <person name="Kim M."/>
            <person name="Overton L."/>
            <person name="Reardon M."/>
            <person name="Tsitrin T."/>
            <person name="Vuong H."/>
            <person name="Weaver B."/>
            <person name="Ciecko A."/>
            <person name="Tallon L."/>
            <person name="Jackson J."/>
            <person name="Pai G."/>
            <person name="Aken S.V."/>
            <person name="Utterback T."/>
            <person name="Reidmuller S."/>
            <person name="Feldblyum T."/>
            <person name="Hsiao J."/>
            <person name="Zismann V."/>
            <person name="Iobst S."/>
            <person name="de Vazeille A.R."/>
            <person name="Buell C.R."/>
            <person name="Ying K."/>
            <person name="Li Y."/>
            <person name="Lu T."/>
            <person name="Huang Y."/>
            <person name="Zhao Q."/>
            <person name="Feng Q."/>
            <person name="Zhang L."/>
            <person name="Zhu J."/>
            <person name="Weng Q."/>
            <person name="Mu J."/>
            <person name="Lu Y."/>
            <person name="Fan D."/>
            <person name="Liu Y."/>
            <person name="Guan J."/>
            <person name="Zhang Y."/>
            <person name="Yu S."/>
            <person name="Liu X."/>
            <person name="Zhang Y."/>
            <person name="Hong G."/>
            <person name="Han B."/>
            <person name="Choisne N."/>
            <person name="Demange N."/>
            <person name="Orjeda G."/>
            <person name="Samain S."/>
            <person name="Cattolico L."/>
            <person name="Pelletier E."/>
            <person name="Couloux A."/>
            <person name="Segurens B."/>
            <person name="Wincker P."/>
            <person name="D'Hont A."/>
            <person name="Scarpelli C."/>
            <person name="Weissenbach J."/>
            <person name="Salanoubat M."/>
            <person name="Quetier F."/>
            <person name="Yu Y."/>
            <person name="Kim H.R."/>
            <person name="Rambo T."/>
            <person name="Currie J."/>
            <person name="Collura K."/>
            <person name="Luo M."/>
            <person name="Yang T."/>
            <person name="Ammiraju J.S.S."/>
            <person name="Engler F."/>
            <person name="Soderlund C."/>
            <person name="Wing R.A."/>
            <person name="Palmer L.E."/>
            <person name="de la Bastide M."/>
            <person name="Spiegel L."/>
            <person name="Nascimento L."/>
            <person name="Zutavern T."/>
            <person name="O'Shaughnessy A."/>
            <person name="Dike S."/>
            <person name="Dedhia N."/>
            <person name="Preston R."/>
            <person name="Balija V."/>
            <person name="McCombie W.R."/>
            <person name="Chow T."/>
            <person name="Chen H."/>
            <person name="Chung M."/>
            <person name="Chen C."/>
            <person name="Shaw J."/>
            <person name="Wu H."/>
            <person name="Hsiao K."/>
            <person name="Chao Y."/>
            <person name="Chu M."/>
            <person name="Cheng C."/>
            <person name="Hour A."/>
            <person name="Lee P."/>
            <person name="Lin S."/>
            <person name="Lin Y."/>
            <person name="Liou J."/>
            <person name="Liu S."/>
            <person name="Hsing Y."/>
            <person name="Raghuvanshi S."/>
            <person name="Mohanty A."/>
            <person name="Bharti A.K."/>
            <person name="Gaur A."/>
            <person name="Gupta V."/>
            <person name="Kumar D."/>
            <person name="Ravi V."/>
            <person name="Vij S."/>
            <person name="Kapur A."/>
            <person name="Khurana P."/>
            <person name="Khurana P."/>
            <person name="Khurana J.P."/>
            <person name="Tyagi A.K."/>
            <person name="Gaikwad K."/>
            <person name="Singh A."/>
            <person name="Dalal V."/>
            <person name="Srivastava S."/>
            <person name="Dixit A."/>
            <person name="Pal A.K."/>
            <person name="Ghazi I.A."/>
            <person name="Yadav M."/>
            <person name="Pandit A."/>
            <person name="Bhargava A."/>
            <person name="Sureshbabu K."/>
            <person name="Batra K."/>
            <person name="Sharma T.R."/>
            <person name="Mohapatra T."/>
            <person name="Singh N.K."/>
            <person name="Messing J."/>
            <person name="Nelson A.B."/>
            <person name="Fuks G."/>
            <person name="Kavchok S."/>
            <person name="Keizer G."/>
            <person name="Linton E."/>
            <person name="Llaca V."/>
            <person name="Song R."/>
            <person name="Tanyolac B."/>
            <person name="Young S."/>
            <person name="Ho-Il K."/>
            <person name="Hahn J.H."/>
            <person name="Sangsakoo G."/>
            <person name="Vanavichit A."/>
            <person name="de Mattos Luiz.A.T."/>
            <person name="Zimmer P.D."/>
            <person name="Malone G."/>
            <person name="Dellagostin O."/>
            <person name="de Oliveira A.C."/>
            <person name="Bevan M."/>
            <person name="Bancroft I."/>
            <person name="Minx P."/>
            <person name="Cordum H."/>
            <person name="Wilson R."/>
            <person name="Cheng Z."/>
            <person name="Jin W."/>
            <person name="Jiang J."/>
            <person name="Leong S.A."/>
            <person name="Iwama H."/>
            <person name="Gojobori T."/>
            <person name="Itoh T."/>
            <person name="Niimura Y."/>
            <person name="Fujii Y."/>
            <person name="Habara T."/>
            <person name="Sakai H."/>
            <person name="Sato Y."/>
            <person name="Wilson G."/>
            <person name="Kumar K."/>
            <person name="McCouch S."/>
            <person name="Juretic N."/>
            <person name="Hoen D."/>
            <person name="Wright S."/>
            <person name="Bruskiewich R."/>
            <person name="Bureau T."/>
            <person name="Miyao A."/>
            <person name="Hirochika H."/>
            <person name="Nishikawa T."/>
            <person name="Kadowaki K."/>
            <person name="Sugiura M."/>
            <person name="Burr B."/>
            <person name="Sasaki T."/>
        </authorList>
    </citation>
    <scope>NUCLEOTIDE SEQUENCE [LARGE SCALE GENOMIC DNA]</scope>
    <source>
        <strain evidence="4">cv. Nipponbare</strain>
    </source>
</reference>
<dbReference type="InterPro" id="IPR056671">
    <property type="entry name" value="DUF7769"/>
</dbReference>